<evidence type="ECO:0000313" key="2">
    <source>
        <dbReference type="EMBL" id="RDB31265.1"/>
    </source>
</evidence>
<dbReference type="Proteomes" id="UP000253816">
    <property type="component" value="Unassembled WGS sequence"/>
</dbReference>
<dbReference type="PIRSF" id="PIRSF033094">
    <property type="entry name" value="Pesterase_CT488"/>
    <property type="match status" value="1"/>
</dbReference>
<dbReference type="Pfam" id="PF00149">
    <property type="entry name" value="Metallophos"/>
    <property type="match status" value="1"/>
</dbReference>
<dbReference type="InterPro" id="IPR051158">
    <property type="entry name" value="Metallophosphoesterase_sf"/>
</dbReference>
<organism evidence="2 3">
    <name type="scientific">Candidatus Similichlamydia laticola</name>
    <dbReference type="NCBI Taxonomy" id="2170265"/>
    <lineage>
        <taxon>Bacteria</taxon>
        <taxon>Pseudomonadati</taxon>
        <taxon>Chlamydiota</taxon>
        <taxon>Chlamydiia</taxon>
        <taxon>Parachlamydiales</taxon>
        <taxon>Candidatus Parilichlamydiaceae</taxon>
        <taxon>Candidatus Similichlamydia</taxon>
    </lineage>
</organism>
<reference evidence="2 3" key="1">
    <citation type="submission" date="2018-07" db="EMBL/GenBank/DDBJ databases">
        <title>Comparative genomics of the Candidatus Parilichlamydiaceae reveals evidence of convergent evolution and genome reduction in the phylum Chlamydiae.</title>
        <authorList>
            <person name="Taylor-Brown A."/>
            <person name="Polkinghorne A."/>
        </authorList>
    </citation>
    <scope>NUCLEOTIDE SEQUENCE [LARGE SCALE GENOMIC DNA]</scope>
    <source>
        <strain evidence="2 3">Hat2</strain>
    </source>
</reference>
<dbReference type="PANTHER" id="PTHR31302">
    <property type="entry name" value="TRANSMEMBRANE PROTEIN WITH METALLOPHOSPHOESTERASE DOMAIN-RELATED"/>
    <property type="match status" value="1"/>
</dbReference>
<dbReference type="InterPro" id="IPR014578">
    <property type="entry name" value="Pesterase_CT488"/>
</dbReference>
<keyword evidence="3" id="KW-1185">Reference proteome</keyword>
<gene>
    <name evidence="2" type="ORF">HAT2_00633</name>
</gene>
<dbReference type="InterPro" id="IPR004843">
    <property type="entry name" value="Calcineurin-like_PHP"/>
</dbReference>
<dbReference type="SUPFAM" id="SSF56300">
    <property type="entry name" value="Metallo-dependent phosphatases"/>
    <property type="match status" value="1"/>
</dbReference>
<dbReference type="EMBL" id="QQBG01000024">
    <property type="protein sequence ID" value="RDB31265.1"/>
    <property type="molecule type" value="Genomic_DNA"/>
</dbReference>
<evidence type="ECO:0000313" key="3">
    <source>
        <dbReference type="Proteomes" id="UP000253816"/>
    </source>
</evidence>
<protein>
    <submittedName>
        <fullName evidence="2">Phosphohydrolase</fullName>
    </submittedName>
</protein>
<sequence>MSLFGPDWSDYQERIAFHWKRCISAKDTVLLGGDLSWAMKWEDALKDLHWIDALPGEKIILKGNHDPWWSSRKKMEAFLPPSIRAFFTEPIQLGNLWIGGTRLWDHPSTFCSEWIEWSGQGSPVSSWTEQDEKIFQREMERLRLILRQMPHEAYKIIVTHYPPLHPSLFPSNPCSQLFEEYGVSKVIFGHLHNLKREGCIPFGTKNGIDYIFTAADYLQFEPQHILSF</sequence>
<dbReference type="InterPro" id="IPR029052">
    <property type="entry name" value="Metallo-depent_PP-like"/>
</dbReference>
<dbReference type="AlphaFoldDB" id="A0A369KEY9"/>
<dbReference type="PANTHER" id="PTHR31302:SF22">
    <property type="entry name" value="PHOSPHOESTERASE"/>
    <property type="match status" value="1"/>
</dbReference>
<dbReference type="GO" id="GO:0016787">
    <property type="term" value="F:hydrolase activity"/>
    <property type="evidence" value="ECO:0007669"/>
    <property type="project" value="UniProtKB-KW"/>
</dbReference>
<keyword evidence="2" id="KW-0378">Hydrolase</keyword>
<proteinExistence type="predicted"/>
<evidence type="ECO:0000259" key="1">
    <source>
        <dbReference type="Pfam" id="PF00149"/>
    </source>
</evidence>
<name>A0A369KEY9_9BACT</name>
<dbReference type="Gene3D" id="3.60.21.10">
    <property type="match status" value="1"/>
</dbReference>
<accession>A0A369KEY9</accession>
<comment type="caution">
    <text evidence="2">The sequence shown here is derived from an EMBL/GenBank/DDBJ whole genome shotgun (WGS) entry which is preliminary data.</text>
</comment>
<feature type="domain" description="Calcineurin-like phosphoesterase" evidence="1">
    <location>
        <begin position="20"/>
        <end position="193"/>
    </location>
</feature>